<dbReference type="PROSITE" id="PS51257">
    <property type="entry name" value="PROKAR_LIPOPROTEIN"/>
    <property type="match status" value="1"/>
</dbReference>
<organism evidence="2">
    <name type="scientific">Anguilla anguilla</name>
    <name type="common">European freshwater eel</name>
    <name type="synonym">Muraena anguilla</name>
    <dbReference type="NCBI Taxonomy" id="7936"/>
    <lineage>
        <taxon>Eukaryota</taxon>
        <taxon>Metazoa</taxon>
        <taxon>Chordata</taxon>
        <taxon>Craniata</taxon>
        <taxon>Vertebrata</taxon>
        <taxon>Euteleostomi</taxon>
        <taxon>Actinopterygii</taxon>
        <taxon>Neopterygii</taxon>
        <taxon>Teleostei</taxon>
        <taxon>Anguilliformes</taxon>
        <taxon>Anguillidae</taxon>
        <taxon>Anguilla</taxon>
    </lineage>
</organism>
<dbReference type="EMBL" id="GBXM01019964">
    <property type="protein sequence ID" value="JAH88613.1"/>
    <property type="molecule type" value="Transcribed_RNA"/>
</dbReference>
<feature type="transmembrane region" description="Helical" evidence="1">
    <location>
        <begin position="6"/>
        <end position="28"/>
    </location>
</feature>
<evidence type="ECO:0000256" key="1">
    <source>
        <dbReference type="SAM" id="Phobius"/>
    </source>
</evidence>
<reference evidence="2" key="2">
    <citation type="journal article" date="2015" name="Fish Shellfish Immunol.">
        <title>Early steps in the European eel (Anguilla anguilla)-Vibrio vulnificus interaction in the gills: Role of the RtxA13 toxin.</title>
        <authorList>
            <person name="Callol A."/>
            <person name="Pajuelo D."/>
            <person name="Ebbesson L."/>
            <person name="Teles M."/>
            <person name="MacKenzie S."/>
            <person name="Amaro C."/>
        </authorList>
    </citation>
    <scope>NUCLEOTIDE SEQUENCE</scope>
</reference>
<name>A0A0E9WGK4_ANGAN</name>
<protein>
    <recommendedName>
        <fullName evidence="3">Lipoprotein</fullName>
    </recommendedName>
</protein>
<evidence type="ECO:0000313" key="2">
    <source>
        <dbReference type="EMBL" id="JAH88613.1"/>
    </source>
</evidence>
<evidence type="ECO:0008006" key="3">
    <source>
        <dbReference type="Google" id="ProtNLM"/>
    </source>
</evidence>
<dbReference type="AlphaFoldDB" id="A0A0E9WGK4"/>
<proteinExistence type="predicted"/>
<reference evidence="2" key="1">
    <citation type="submission" date="2014-11" db="EMBL/GenBank/DDBJ databases">
        <authorList>
            <person name="Amaro Gonzalez C."/>
        </authorList>
    </citation>
    <scope>NUCLEOTIDE SEQUENCE</scope>
</reference>
<keyword evidence="1" id="KW-0472">Membrane</keyword>
<sequence>MIQYDRIIGGAACLAVGLVTMTACINRFDFKSGRRMRNEAINQRRKGGCPGEKV</sequence>
<keyword evidence="1" id="KW-1133">Transmembrane helix</keyword>
<keyword evidence="1" id="KW-0812">Transmembrane</keyword>
<accession>A0A0E9WGK4</accession>